<gene>
    <name evidence="14" type="ORF">TL10_16590</name>
</gene>
<organism evidence="14 15">
    <name type="scientific">Mycolicibacterium llatzerense</name>
    <dbReference type="NCBI Taxonomy" id="280871"/>
    <lineage>
        <taxon>Bacteria</taxon>
        <taxon>Bacillati</taxon>
        <taxon>Actinomycetota</taxon>
        <taxon>Actinomycetes</taxon>
        <taxon>Mycobacteriales</taxon>
        <taxon>Mycobacteriaceae</taxon>
        <taxon>Mycolicibacterium</taxon>
    </lineage>
</organism>
<comment type="caution">
    <text evidence="14">The sequence shown here is derived from an EMBL/GenBank/DDBJ whole genome shotgun (WGS) entry which is preliminary data.</text>
</comment>
<evidence type="ECO:0000256" key="8">
    <source>
        <dbReference type="ARBA" id="ARBA00023098"/>
    </source>
</evidence>
<dbReference type="SUPFAM" id="SSF52777">
    <property type="entry name" value="CoA-dependent acyltransferases"/>
    <property type="match status" value="1"/>
</dbReference>
<dbReference type="GO" id="GO:0051701">
    <property type="term" value="P:biological process involved in interaction with host"/>
    <property type="evidence" value="ECO:0007669"/>
    <property type="project" value="TreeGrafter"/>
</dbReference>
<dbReference type="RefSeq" id="WP_043986449.1">
    <property type="nucleotide sequence ID" value="NZ_JXST01000022.1"/>
</dbReference>
<evidence type="ECO:0000256" key="7">
    <source>
        <dbReference type="ARBA" id="ARBA00022798"/>
    </source>
</evidence>
<keyword evidence="8 11" id="KW-0443">Lipid metabolism</keyword>
<dbReference type="AlphaFoldDB" id="A0A0D1LIQ8"/>
<keyword evidence="6 11" id="KW-0808">Transferase</keyword>
<comment type="pathway">
    <text evidence="2">Lipid metabolism.</text>
</comment>
<dbReference type="InterPro" id="IPR004255">
    <property type="entry name" value="O-acyltransferase_WSD1_N"/>
</dbReference>
<evidence type="ECO:0000259" key="13">
    <source>
        <dbReference type="Pfam" id="PF06974"/>
    </source>
</evidence>
<evidence type="ECO:0000256" key="9">
    <source>
        <dbReference type="ARBA" id="ARBA00023315"/>
    </source>
</evidence>
<dbReference type="PANTHER" id="PTHR31650:SF1">
    <property type="entry name" value="WAX ESTER SYNTHASE_DIACYLGLYCEROL ACYLTRANSFERASE 4-RELATED"/>
    <property type="match status" value="1"/>
</dbReference>
<dbReference type="Proteomes" id="UP000032221">
    <property type="component" value="Unassembled WGS sequence"/>
</dbReference>
<dbReference type="GO" id="GO:0004144">
    <property type="term" value="F:diacylglycerol O-acyltransferase activity"/>
    <property type="evidence" value="ECO:0007669"/>
    <property type="project" value="UniProtKB-EC"/>
</dbReference>
<dbReference type="InterPro" id="IPR045034">
    <property type="entry name" value="O-acyltransferase_WSD1-like"/>
</dbReference>
<dbReference type="NCBIfam" id="TIGR02946">
    <property type="entry name" value="acyl_WS_DGAT"/>
    <property type="match status" value="1"/>
</dbReference>
<evidence type="ECO:0000259" key="12">
    <source>
        <dbReference type="Pfam" id="PF03007"/>
    </source>
</evidence>
<dbReference type="STRING" id="280871.TL10_16590"/>
<protein>
    <recommendedName>
        <fullName evidence="4 11">Diacylglycerol O-acyltransferase</fullName>
        <ecNumber evidence="4 11">2.3.1.20</ecNumber>
    </recommendedName>
</protein>
<dbReference type="GO" id="GO:0005886">
    <property type="term" value="C:plasma membrane"/>
    <property type="evidence" value="ECO:0007669"/>
    <property type="project" value="TreeGrafter"/>
</dbReference>
<accession>A0A0D1LIQ8</accession>
<feature type="domain" description="O-acyltransferase WSD1-like N-terminal" evidence="12">
    <location>
        <begin position="4"/>
        <end position="256"/>
    </location>
</feature>
<dbReference type="GO" id="GO:0071731">
    <property type="term" value="P:response to nitric oxide"/>
    <property type="evidence" value="ECO:0007669"/>
    <property type="project" value="TreeGrafter"/>
</dbReference>
<name>A0A0D1LIQ8_9MYCO</name>
<evidence type="ECO:0000256" key="1">
    <source>
        <dbReference type="ARBA" id="ARBA00004771"/>
    </source>
</evidence>
<keyword evidence="15" id="KW-1185">Reference proteome</keyword>
<evidence type="ECO:0000256" key="2">
    <source>
        <dbReference type="ARBA" id="ARBA00005189"/>
    </source>
</evidence>
<evidence type="ECO:0000313" key="15">
    <source>
        <dbReference type="Proteomes" id="UP000032221"/>
    </source>
</evidence>
<keyword evidence="5 11" id="KW-0444">Lipid biosynthesis</keyword>
<dbReference type="GO" id="GO:0001666">
    <property type="term" value="P:response to hypoxia"/>
    <property type="evidence" value="ECO:0007669"/>
    <property type="project" value="TreeGrafter"/>
</dbReference>
<dbReference type="Pfam" id="PF06974">
    <property type="entry name" value="WS_DGAT_C"/>
    <property type="match status" value="1"/>
</dbReference>
<dbReference type="InterPro" id="IPR009721">
    <property type="entry name" value="O-acyltransferase_WSD1_C"/>
</dbReference>
<comment type="similarity">
    <text evidence="3 11">Belongs to the long-chain O-acyltransferase family.</text>
</comment>
<feature type="domain" description="O-acyltransferase WSD1 C-terminal" evidence="13">
    <location>
        <begin position="296"/>
        <end position="440"/>
    </location>
</feature>
<keyword evidence="9 11" id="KW-0012">Acyltransferase</keyword>
<comment type="catalytic activity">
    <reaction evidence="10 11">
        <text>an acyl-CoA + a 1,2-diacyl-sn-glycerol = a triacyl-sn-glycerol + CoA</text>
        <dbReference type="Rhea" id="RHEA:10868"/>
        <dbReference type="ChEBI" id="CHEBI:17815"/>
        <dbReference type="ChEBI" id="CHEBI:57287"/>
        <dbReference type="ChEBI" id="CHEBI:58342"/>
        <dbReference type="ChEBI" id="CHEBI:64615"/>
        <dbReference type="EC" id="2.3.1.20"/>
    </reaction>
</comment>
<dbReference type="InterPro" id="IPR023213">
    <property type="entry name" value="CAT-like_dom_sf"/>
</dbReference>
<evidence type="ECO:0000256" key="3">
    <source>
        <dbReference type="ARBA" id="ARBA00009587"/>
    </source>
</evidence>
<dbReference type="Gene3D" id="3.30.559.30">
    <property type="entry name" value="Nonribosomal peptide synthetase, condensation domain"/>
    <property type="match status" value="1"/>
</dbReference>
<comment type="pathway">
    <text evidence="1 11">Glycerolipid metabolism; triacylglycerol biosynthesis.</text>
</comment>
<dbReference type="UniPathway" id="UPA00282"/>
<proteinExistence type="inferred from homology"/>
<dbReference type="Gene3D" id="3.30.559.10">
    <property type="entry name" value="Chloramphenicol acetyltransferase-like domain"/>
    <property type="match status" value="1"/>
</dbReference>
<evidence type="ECO:0000256" key="10">
    <source>
        <dbReference type="ARBA" id="ARBA00048109"/>
    </source>
</evidence>
<evidence type="ECO:0000256" key="6">
    <source>
        <dbReference type="ARBA" id="ARBA00022679"/>
    </source>
</evidence>
<dbReference type="PATRIC" id="fig|280871.6.peg.3442"/>
<dbReference type="OrthoDB" id="9810950at2"/>
<evidence type="ECO:0000256" key="4">
    <source>
        <dbReference type="ARBA" id="ARBA00013244"/>
    </source>
</evidence>
<evidence type="ECO:0000313" key="14">
    <source>
        <dbReference type="EMBL" id="KIU15906.1"/>
    </source>
</evidence>
<evidence type="ECO:0000256" key="11">
    <source>
        <dbReference type="RuleBase" id="RU361241"/>
    </source>
</evidence>
<dbReference type="GO" id="GO:0006071">
    <property type="term" value="P:glycerol metabolic process"/>
    <property type="evidence" value="ECO:0007669"/>
    <property type="project" value="UniProtKB-KW"/>
</dbReference>
<keyword evidence="7 11" id="KW-0319">Glycerol metabolism</keyword>
<sequence length="445" mass="48687">MRLLSAVDTMFYRMESDRTPMHIGALLTFRLPDGAGPDYVRKLYEAFSTLSFLPFPFDSQIVDGIFPEWHTVQPDPDYHVRLSALPYPGSETDLGKLVARLHAHPLDMRRPVWEAHFIEGLSDGRFAMYFKAHHCAVDGMGAINTIKKWLSTEPDRYVPLSEAGPKAEVPDRNRVASVAYELWNRTADGVTGSAELVKSLVGMIGGDNSHVGATLGTPRAPFNATLTPQRRLAVEILELSRLKAIAKATETTVNDVTLAVCGAALRRYLDEQDELPDQTLTASVPVGWERDEDTLNAAAGFVCPLATTESDPLERLAVINASTTRGKKELLAMSPNALNHYTLMGLLPLTIGQKTGALTKIPPLFNLTVSNVVLTKDPLYLGGAQLELIAPVSFLCDGYGLNITLVGYTDKVILGFVGCRDTMPHLQRLAVYAREALDELEQAAA</sequence>
<dbReference type="Pfam" id="PF03007">
    <property type="entry name" value="WS_DGAT_cat"/>
    <property type="match status" value="1"/>
</dbReference>
<dbReference type="GO" id="GO:0019432">
    <property type="term" value="P:triglyceride biosynthetic process"/>
    <property type="evidence" value="ECO:0007669"/>
    <property type="project" value="UniProtKB-UniPathway"/>
</dbReference>
<evidence type="ECO:0000256" key="5">
    <source>
        <dbReference type="ARBA" id="ARBA00022516"/>
    </source>
</evidence>
<dbReference type="InterPro" id="IPR014292">
    <property type="entry name" value="Acyl_transf_WS/DGAT"/>
</dbReference>
<reference evidence="14 15" key="1">
    <citation type="submission" date="2015-01" db="EMBL/GenBank/DDBJ databases">
        <title>Genome sequence of Mycobacterium llatzerense and Mycobacterium immunogenum recovered from brain abscess.</title>
        <authorList>
            <person name="Greninger A.L."/>
            <person name="Langelier C."/>
            <person name="Cunningham G."/>
            <person name="Chiu C.Y."/>
            <person name="Miller S."/>
        </authorList>
    </citation>
    <scope>NUCLEOTIDE SEQUENCE [LARGE SCALE GENOMIC DNA]</scope>
    <source>
        <strain evidence="14 15">CLUC14</strain>
    </source>
</reference>
<dbReference type="PANTHER" id="PTHR31650">
    <property type="entry name" value="O-ACYLTRANSFERASE (WSD1-LIKE) FAMILY PROTEIN"/>
    <property type="match status" value="1"/>
</dbReference>
<dbReference type="EC" id="2.3.1.20" evidence="4 11"/>
<dbReference type="EMBL" id="JXST01000022">
    <property type="protein sequence ID" value="KIU15906.1"/>
    <property type="molecule type" value="Genomic_DNA"/>
</dbReference>